<reference evidence="2 3" key="1">
    <citation type="submission" date="2019-07" db="EMBL/GenBank/DDBJ databases">
        <authorList>
            <person name="Zack K."/>
            <person name="Stoner T.H."/>
            <person name="Garlena R.A."/>
            <person name="Russell D.A."/>
            <person name="Pope W.H."/>
            <person name="Jacobs-Sera D."/>
            <person name="Hatfull G.F."/>
        </authorList>
    </citation>
    <scope>NUCLEOTIDE SEQUENCE [LARGE SCALE GENOMIC DNA]</scope>
</reference>
<dbReference type="KEGG" id="vg:64471705"/>
<dbReference type="EMBL" id="MN234208">
    <property type="protein sequence ID" value="QFG12501.1"/>
    <property type="molecule type" value="Genomic_DNA"/>
</dbReference>
<protein>
    <submittedName>
        <fullName evidence="2">Uncharacterized protein</fullName>
    </submittedName>
</protein>
<proteinExistence type="predicted"/>
<evidence type="ECO:0000256" key="1">
    <source>
        <dbReference type="SAM" id="MobiDB-lite"/>
    </source>
</evidence>
<dbReference type="RefSeq" id="YP_010055776.1">
    <property type="nucleotide sequence ID" value="NC_054669.1"/>
</dbReference>
<evidence type="ECO:0000313" key="3">
    <source>
        <dbReference type="Proteomes" id="UP000327487"/>
    </source>
</evidence>
<name>A0A5J6TNV4_9CAUD</name>
<dbReference type="GeneID" id="64471705"/>
<dbReference type="Proteomes" id="UP000327487">
    <property type="component" value="Segment"/>
</dbReference>
<evidence type="ECO:0000313" key="2">
    <source>
        <dbReference type="EMBL" id="QFG12501.1"/>
    </source>
</evidence>
<gene>
    <name evidence="2" type="primary">82</name>
    <name evidence="2" type="ORF">SEA_ALVY_82</name>
</gene>
<sequence length="44" mass="4731">MINFRAPLPYLTSTLGEGERNSHTCETPAGRPRSVGRSGVAAWS</sequence>
<keyword evidence="3" id="KW-1185">Reference proteome</keyword>
<accession>A0A5J6TNV4</accession>
<organism evidence="2 3">
    <name type="scientific">Streptomyces phage Alvy</name>
    <dbReference type="NCBI Taxonomy" id="2599888"/>
    <lineage>
        <taxon>Viruses</taxon>
        <taxon>Duplodnaviria</taxon>
        <taxon>Heunggongvirae</taxon>
        <taxon>Uroviricota</taxon>
        <taxon>Caudoviricetes</taxon>
        <taxon>Arquatrovirinae</taxon>
        <taxon>Caelumvirus</taxon>
        <taxon>Caelumvirus alvy</taxon>
    </lineage>
</organism>
<feature type="region of interest" description="Disordered" evidence="1">
    <location>
        <begin position="13"/>
        <end position="44"/>
    </location>
</feature>